<dbReference type="GO" id="GO:0008270">
    <property type="term" value="F:zinc ion binding"/>
    <property type="evidence" value="ECO:0007669"/>
    <property type="project" value="InterPro"/>
</dbReference>
<dbReference type="GO" id="GO:0005615">
    <property type="term" value="C:extracellular space"/>
    <property type="evidence" value="ECO:0007669"/>
    <property type="project" value="InterPro"/>
</dbReference>
<dbReference type="InterPro" id="IPR011049">
    <property type="entry name" value="Serralysin-like_metalloprot_C"/>
</dbReference>
<dbReference type="GO" id="GO:0006508">
    <property type="term" value="P:proteolysis"/>
    <property type="evidence" value="ECO:0007669"/>
    <property type="project" value="UniProtKB-KW"/>
</dbReference>
<dbReference type="GO" id="GO:0005509">
    <property type="term" value="F:calcium ion binding"/>
    <property type="evidence" value="ECO:0007669"/>
    <property type="project" value="InterPro"/>
</dbReference>
<comment type="cofactor">
    <cofactor evidence="1">
        <name>Ca(2+)</name>
        <dbReference type="ChEBI" id="CHEBI:29108"/>
    </cofactor>
</comment>
<evidence type="ECO:0000256" key="7">
    <source>
        <dbReference type="ARBA" id="ARBA00022737"/>
    </source>
</evidence>
<dbReference type="Gene3D" id="3.40.390.10">
    <property type="entry name" value="Collagenase (Catalytic Domain)"/>
    <property type="match status" value="1"/>
</dbReference>
<dbReference type="InterPro" id="IPR019960">
    <property type="entry name" value="T1SS_VCA0849"/>
</dbReference>
<dbReference type="InterPro" id="IPR013858">
    <property type="entry name" value="Peptidase_M10B_C"/>
</dbReference>
<comment type="similarity">
    <text evidence="3">Belongs to the peptidase M10B family.</text>
</comment>
<dbReference type="PATRIC" id="fig|692370.5.peg.2714"/>
<comment type="subcellular location">
    <subcellularLocation>
        <location evidence="2">Secreted</location>
    </subcellularLocation>
</comment>
<evidence type="ECO:0000256" key="2">
    <source>
        <dbReference type="ARBA" id="ARBA00004613"/>
    </source>
</evidence>
<proteinExistence type="inferred from homology"/>
<reference evidence="11 12" key="1">
    <citation type="submission" date="2016-07" db="EMBL/GenBank/DDBJ databases">
        <title>Complete genome sequence of Altererythrobacter dongtanensis KCTC 22672, a type strain with esterase isolated from tidal flat.</title>
        <authorList>
            <person name="Cheng H."/>
            <person name="Wu Y.-H."/>
            <person name="Zhou P."/>
            <person name="Huo Y.-Y."/>
            <person name="Wang C.-S."/>
            <person name="Xu X.-W."/>
        </authorList>
    </citation>
    <scope>NUCLEOTIDE SEQUENCE [LARGE SCALE GENOMIC DNA]</scope>
    <source>
        <strain evidence="11 12">KCTC 22672</strain>
    </source>
</reference>
<protein>
    <submittedName>
        <fullName evidence="11">Serralysin C</fullName>
        <ecNumber evidence="11">3.4.24.40</ecNumber>
    </submittedName>
</protein>
<evidence type="ECO:0000256" key="3">
    <source>
        <dbReference type="ARBA" id="ARBA00009490"/>
    </source>
</evidence>
<organism evidence="11 12">
    <name type="scientific">Tsuneonella dongtanensis</name>
    <dbReference type="NCBI Taxonomy" id="692370"/>
    <lineage>
        <taxon>Bacteria</taxon>
        <taxon>Pseudomonadati</taxon>
        <taxon>Pseudomonadota</taxon>
        <taxon>Alphaproteobacteria</taxon>
        <taxon>Sphingomonadales</taxon>
        <taxon>Erythrobacteraceae</taxon>
        <taxon>Tsuneonella</taxon>
    </lineage>
</organism>
<dbReference type="InterPro" id="IPR006026">
    <property type="entry name" value="Peptidase_Metallo"/>
</dbReference>
<feature type="domain" description="Peptidase metallopeptidase" evidence="10">
    <location>
        <begin position="56"/>
        <end position="245"/>
    </location>
</feature>
<dbReference type="NCBIfam" id="TIGR03661">
    <property type="entry name" value="T1SS_VCA0849"/>
    <property type="match status" value="1"/>
</dbReference>
<dbReference type="SUPFAM" id="SSF55486">
    <property type="entry name" value="Metalloproteases ('zincins'), catalytic domain"/>
    <property type="match status" value="1"/>
</dbReference>
<dbReference type="EMBL" id="CP016591">
    <property type="protein sequence ID" value="ANY21196.1"/>
    <property type="molecule type" value="Genomic_DNA"/>
</dbReference>
<keyword evidence="7" id="KW-0677">Repeat</keyword>
<dbReference type="OrthoDB" id="733404at2"/>
<name>A0A1B2AGD1_9SPHN</name>
<keyword evidence="9" id="KW-0862">Zinc</keyword>
<keyword evidence="6" id="KW-0479">Metal-binding</keyword>
<keyword evidence="4" id="KW-0964">Secreted</keyword>
<dbReference type="EC" id="3.4.24.40" evidence="11"/>
<dbReference type="Pfam" id="PF08548">
    <property type="entry name" value="Peptidase_M10_C"/>
    <property type="match status" value="2"/>
</dbReference>
<dbReference type="AlphaFoldDB" id="A0A1B2AGD1"/>
<dbReference type="Pfam" id="PF00353">
    <property type="entry name" value="HemolysinCabind"/>
    <property type="match status" value="1"/>
</dbReference>
<dbReference type="SUPFAM" id="SSF51120">
    <property type="entry name" value="beta-Roll"/>
    <property type="match status" value="1"/>
</dbReference>
<evidence type="ECO:0000259" key="10">
    <source>
        <dbReference type="SMART" id="SM00235"/>
    </source>
</evidence>
<dbReference type="STRING" id="692370.A6F68_02706"/>
<dbReference type="InterPro" id="IPR024079">
    <property type="entry name" value="MetalloPept_cat_dom_sf"/>
</dbReference>
<dbReference type="InterPro" id="IPR001818">
    <property type="entry name" value="Pept_M10_metallopeptidase"/>
</dbReference>
<evidence type="ECO:0000256" key="1">
    <source>
        <dbReference type="ARBA" id="ARBA00001913"/>
    </source>
</evidence>
<evidence type="ECO:0000256" key="9">
    <source>
        <dbReference type="ARBA" id="ARBA00022833"/>
    </source>
</evidence>
<keyword evidence="12" id="KW-1185">Reference proteome</keyword>
<dbReference type="InterPro" id="IPR034033">
    <property type="entry name" value="Serralysin-like"/>
</dbReference>
<sequence>MAYLRQRADVLLKNTTIDSIGGPAELRNPDPDGDGIAFNGKPVYSTEEAAAQLNRDGAIWPVKNGTITYSFAEHAPGGQYNNPKLYDALGSYIEGFVPFTSEQRDATREAIALWDDLIAVKFVEKNGYGADIVYMNTSTGPAQASAFTPFYQGGHGRFAKIQGDTYINSDQPDNFDLDYSGYGFSTLVHETGHAIGLEHPGDYNFGSGLPISYAKDAEYFQDSYQFTIMSYFNAGNTGSKGYVNWATGGFFQTPQTPMLHDIAAVQAMYGADTTTRTGDTTYGFNSTADRDVFDFSTNINPFLTIYDAGGHDTLDLSGWTRNSVLDLREGEFSSGFGQVVNAAELNALYGLNLTQAFWDALFEGRTSNPGFLSDNIGIAIGTVIEDGITGSGNDRLIGNAVGNVLNGGKGNDIYTGNAGADTFVIGEAGFLDTITDFKSGEDKLDLSALSTDASHVQAVGLDLLIDLDGNGVADLIIRSQGDAIQTSDILFG</sequence>
<dbReference type="Proteomes" id="UP000092932">
    <property type="component" value="Chromosome"/>
</dbReference>
<evidence type="ECO:0000313" key="12">
    <source>
        <dbReference type="Proteomes" id="UP000092932"/>
    </source>
</evidence>
<evidence type="ECO:0000256" key="8">
    <source>
        <dbReference type="ARBA" id="ARBA00022801"/>
    </source>
</evidence>
<evidence type="ECO:0000256" key="6">
    <source>
        <dbReference type="ARBA" id="ARBA00022723"/>
    </source>
</evidence>
<dbReference type="Gene3D" id="2.150.10.10">
    <property type="entry name" value="Serralysin-like metalloprotease, C-terminal"/>
    <property type="match status" value="1"/>
</dbReference>
<dbReference type="GO" id="GO:0031012">
    <property type="term" value="C:extracellular matrix"/>
    <property type="evidence" value="ECO:0007669"/>
    <property type="project" value="InterPro"/>
</dbReference>
<evidence type="ECO:0000256" key="5">
    <source>
        <dbReference type="ARBA" id="ARBA00022670"/>
    </source>
</evidence>
<dbReference type="InterPro" id="IPR001343">
    <property type="entry name" value="Hemolysn_Ca-bd"/>
</dbReference>
<evidence type="ECO:0000313" key="11">
    <source>
        <dbReference type="EMBL" id="ANY21196.1"/>
    </source>
</evidence>
<dbReference type="SMART" id="SM00235">
    <property type="entry name" value="ZnMc"/>
    <property type="match status" value="1"/>
</dbReference>
<evidence type="ECO:0000256" key="4">
    <source>
        <dbReference type="ARBA" id="ARBA00022525"/>
    </source>
</evidence>
<accession>A0A1B2AGD1</accession>
<gene>
    <name evidence="11" type="primary">prtC</name>
    <name evidence="11" type="ORF">A6F68_02706</name>
</gene>
<keyword evidence="8 11" id="KW-0378">Hydrolase</keyword>
<dbReference type="KEGG" id="ado:A6F68_02706"/>
<dbReference type="Pfam" id="PF00413">
    <property type="entry name" value="Peptidase_M10"/>
    <property type="match status" value="1"/>
</dbReference>
<keyword evidence="5" id="KW-0645">Protease</keyword>
<dbReference type="CDD" id="cd04277">
    <property type="entry name" value="ZnMc_serralysin_like"/>
    <property type="match status" value="1"/>
</dbReference>
<dbReference type="GO" id="GO:0004222">
    <property type="term" value="F:metalloendopeptidase activity"/>
    <property type="evidence" value="ECO:0007669"/>
    <property type="project" value="InterPro"/>
</dbReference>